<dbReference type="EMBL" id="CP002131">
    <property type="protein sequence ID" value="ADL06806.1"/>
    <property type="molecule type" value="Genomic_DNA"/>
</dbReference>
<dbReference type="KEGG" id="toc:Toce_0009"/>
<organism evidence="1 2">
    <name type="scientific">Thermosediminibacter oceani (strain ATCC BAA-1034 / DSM 16646 / JW/IW-1228P)</name>
    <dbReference type="NCBI Taxonomy" id="555079"/>
    <lineage>
        <taxon>Bacteria</taxon>
        <taxon>Bacillati</taxon>
        <taxon>Bacillota</taxon>
        <taxon>Clostridia</taxon>
        <taxon>Thermosediminibacterales</taxon>
        <taxon>Thermosediminibacteraceae</taxon>
        <taxon>Thermosediminibacter</taxon>
    </lineage>
</organism>
<keyword evidence="2" id="KW-1185">Reference proteome</keyword>
<accession>D9RYX8</accession>
<dbReference type="RefSeq" id="WP_013274858.1">
    <property type="nucleotide sequence ID" value="NC_014377.1"/>
</dbReference>
<evidence type="ECO:0000313" key="2">
    <source>
        <dbReference type="Proteomes" id="UP000000272"/>
    </source>
</evidence>
<proteinExistence type="predicted"/>
<sequence length="82" mass="9437">MEFQFNCPLCNGLISVRETCPECGSLMEDWGRVQDYLDPYHPYLDMNTTAPGEQREKKCVHLFKCPQCGRDTRLVVNQVIAP</sequence>
<evidence type="ECO:0000313" key="1">
    <source>
        <dbReference type="EMBL" id="ADL06806.1"/>
    </source>
</evidence>
<dbReference type="Proteomes" id="UP000000272">
    <property type="component" value="Chromosome"/>
</dbReference>
<dbReference type="OrthoDB" id="1683552at2"/>
<gene>
    <name evidence="1" type="ordered locus">Toce_0009</name>
</gene>
<dbReference type="eggNOG" id="ENOG5033AT6">
    <property type="taxonomic scope" value="Bacteria"/>
</dbReference>
<reference evidence="1 2" key="1">
    <citation type="journal article" date="2010" name="Stand. Genomic Sci.">
        <title>Complete genome sequence of Thermosediminibacter oceani type strain (JW/IW-1228P).</title>
        <authorList>
            <person name="Pitluck S."/>
            <person name="Yasawong M."/>
            <person name="Munk C."/>
            <person name="Nolan M."/>
            <person name="Lapidus A."/>
            <person name="Lucas S."/>
            <person name="Glavina Del Rio T."/>
            <person name="Tice H."/>
            <person name="Cheng J.F."/>
            <person name="Bruce D."/>
            <person name="Detter C."/>
            <person name="Tapia R."/>
            <person name="Han C."/>
            <person name="Goodwin L."/>
            <person name="Liolios K."/>
            <person name="Ivanova N."/>
            <person name="Mavromatis K."/>
            <person name="Mikhailova N."/>
            <person name="Pati A."/>
            <person name="Chen A."/>
            <person name="Palaniappan K."/>
            <person name="Land M."/>
            <person name="Hauser L."/>
            <person name="Chang Y.J."/>
            <person name="Jeffries C.D."/>
            <person name="Rohde M."/>
            <person name="Spring S."/>
            <person name="Sikorski J."/>
            <person name="Goker M."/>
            <person name="Woyke T."/>
            <person name="Bristow J."/>
            <person name="Eisen J.A."/>
            <person name="Markowitz V."/>
            <person name="Hugenholtz P."/>
            <person name="Kyrpides N.C."/>
            <person name="Klenk H.P."/>
        </authorList>
    </citation>
    <scope>NUCLEOTIDE SEQUENCE [LARGE SCALE GENOMIC DNA]</scope>
    <source>
        <strain evidence="2">ATCC BAA-1034 / DSM 16646 / JW/IW-1228P</strain>
    </source>
</reference>
<dbReference type="STRING" id="555079.Toce_0009"/>
<name>D9RYX8_THEOJ</name>
<dbReference type="AlphaFoldDB" id="D9RYX8"/>
<dbReference type="HOGENOM" id="CLU_188988_0_0_9"/>
<protein>
    <submittedName>
        <fullName evidence="1">Uncharacterized protein</fullName>
    </submittedName>
</protein>